<organism evidence="2 3">
    <name type="scientific">Novosphingobium indicum</name>
    <dbReference type="NCBI Taxonomy" id="462949"/>
    <lineage>
        <taxon>Bacteria</taxon>
        <taxon>Pseudomonadati</taxon>
        <taxon>Pseudomonadota</taxon>
        <taxon>Alphaproteobacteria</taxon>
        <taxon>Sphingomonadales</taxon>
        <taxon>Sphingomonadaceae</taxon>
        <taxon>Novosphingobium</taxon>
    </lineage>
</organism>
<dbReference type="Pfam" id="PF11154">
    <property type="entry name" value="DUF2934"/>
    <property type="match status" value="1"/>
</dbReference>
<proteinExistence type="predicted"/>
<keyword evidence="3" id="KW-1185">Reference proteome</keyword>
<feature type="compositionally biased region" description="Basic and acidic residues" evidence="1">
    <location>
        <begin position="1"/>
        <end position="42"/>
    </location>
</feature>
<dbReference type="RefSeq" id="WP_188820120.1">
    <property type="nucleotide sequence ID" value="NZ_BMLK01000011.1"/>
</dbReference>
<sequence length="99" mass="10859">MTDQEKAIRERAHALWEQEGRPHGRHDAHWEQARREIEETRAKAATKNPTRATTKKPAAAAGAGEPKPAEKKPAARKKPAAPAPKAAKPSKPRTDKSES</sequence>
<evidence type="ECO:0000313" key="3">
    <source>
        <dbReference type="Proteomes" id="UP000605099"/>
    </source>
</evidence>
<comment type="caution">
    <text evidence="2">The sequence shown here is derived from an EMBL/GenBank/DDBJ whole genome shotgun (WGS) entry which is preliminary data.</text>
</comment>
<dbReference type="Proteomes" id="UP000605099">
    <property type="component" value="Unassembled WGS sequence"/>
</dbReference>
<gene>
    <name evidence="2" type="ORF">GCM10011349_26070</name>
</gene>
<evidence type="ECO:0000256" key="1">
    <source>
        <dbReference type="SAM" id="MobiDB-lite"/>
    </source>
</evidence>
<feature type="region of interest" description="Disordered" evidence="1">
    <location>
        <begin position="1"/>
        <end position="99"/>
    </location>
</feature>
<evidence type="ECO:0008006" key="4">
    <source>
        <dbReference type="Google" id="ProtNLM"/>
    </source>
</evidence>
<reference evidence="3" key="1">
    <citation type="journal article" date="2019" name="Int. J. Syst. Evol. Microbiol.">
        <title>The Global Catalogue of Microorganisms (GCM) 10K type strain sequencing project: providing services to taxonomists for standard genome sequencing and annotation.</title>
        <authorList>
            <consortium name="The Broad Institute Genomics Platform"/>
            <consortium name="The Broad Institute Genome Sequencing Center for Infectious Disease"/>
            <person name="Wu L."/>
            <person name="Ma J."/>
        </authorList>
    </citation>
    <scope>NUCLEOTIDE SEQUENCE [LARGE SCALE GENOMIC DNA]</scope>
    <source>
        <strain evidence="3">CGMCC 1.6784</strain>
    </source>
</reference>
<name>A0ABQ2JRJ5_9SPHN</name>
<dbReference type="EMBL" id="BMLK01000011">
    <property type="protein sequence ID" value="GGN52486.1"/>
    <property type="molecule type" value="Genomic_DNA"/>
</dbReference>
<evidence type="ECO:0000313" key="2">
    <source>
        <dbReference type="EMBL" id="GGN52486.1"/>
    </source>
</evidence>
<dbReference type="InterPro" id="IPR021327">
    <property type="entry name" value="DUF2934"/>
</dbReference>
<protein>
    <recommendedName>
        <fullName evidence="4">DUF2934 domain-containing protein</fullName>
    </recommendedName>
</protein>
<accession>A0ABQ2JRJ5</accession>
<feature type="compositionally biased region" description="Low complexity" evidence="1">
    <location>
        <begin position="43"/>
        <end position="66"/>
    </location>
</feature>